<accession>A0AAD5E690</accession>
<evidence type="ECO:0000256" key="1">
    <source>
        <dbReference type="SAM" id="Phobius"/>
    </source>
</evidence>
<feature type="transmembrane region" description="Helical" evidence="1">
    <location>
        <begin position="20"/>
        <end position="37"/>
    </location>
</feature>
<dbReference type="Proteomes" id="UP001206595">
    <property type="component" value="Unassembled WGS sequence"/>
</dbReference>
<dbReference type="AlphaFoldDB" id="A0AAD5E690"/>
<reference evidence="2" key="1">
    <citation type="submission" date="2021-06" db="EMBL/GenBank/DDBJ databases">
        <authorList>
            <consortium name="DOE Joint Genome Institute"/>
            <person name="Mondo S.J."/>
            <person name="Amses K.R."/>
            <person name="Simmons D.R."/>
            <person name="Longcore J.E."/>
            <person name="Seto K."/>
            <person name="Alves G.H."/>
            <person name="Bonds A.E."/>
            <person name="Quandt C.A."/>
            <person name="Davis W.J."/>
            <person name="Chang Y."/>
            <person name="Letcher P.M."/>
            <person name="Powell M.J."/>
            <person name="Kuo A."/>
            <person name="Labutti K."/>
            <person name="Pangilinan J."/>
            <person name="Andreopoulos W."/>
            <person name="Tritt A."/>
            <person name="Riley R."/>
            <person name="Hundley H."/>
            <person name="Johnson J."/>
            <person name="Lipzen A."/>
            <person name="Barry K."/>
            <person name="Berbee M.L."/>
            <person name="Buchler N.E."/>
            <person name="Grigoriev I.V."/>
            <person name="Spatafora J.W."/>
            <person name="Stajich J.E."/>
            <person name="James T.Y."/>
        </authorList>
    </citation>
    <scope>NUCLEOTIDE SEQUENCE</scope>
    <source>
        <strain evidence="2">AG</strain>
    </source>
</reference>
<dbReference type="GeneID" id="75915988"/>
<gene>
    <name evidence="2" type="ORF">K450DRAFT_250937</name>
</gene>
<dbReference type="RefSeq" id="XP_051442631.1">
    <property type="nucleotide sequence ID" value="XM_051590645.1"/>
</dbReference>
<evidence type="ECO:0000313" key="3">
    <source>
        <dbReference type="Proteomes" id="UP001206595"/>
    </source>
</evidence>
<evidence type="ECO:0000313" key="2">
    <source>
        <dbReference type="EMBL" id="KAI8577627.1"/>
    </source>
</evidence>
<proteinExistence type="predicted"/>
<feature type="transmembrane region" description="Helical" evidence="1">
    <location>
        <begin position="43"/>
        <end position="63"/>
    </location>
</feature>
<comment type="caution">
    <text evidence="2">The sequence shown here is derived from an EMBL/GenBank/DDBJ whole genome shotgun (WGS) entry which is preliminary data.</text>
</comment>
<dbReference type="EMBL" id="MU620938">
    <property type="protein sequence ID" value="KAI8577627.1"/>
    <property type="molecule type" value="Genomic_DNA"/>
</dbReference>
<organism evidence="2 3">
    <name type="scientific">Umbelopsis ramanniana AG</name>
    <dbReference type="NCBI Taxonomy" id="1314678"/>
    <lineage>
        <taxon>Eukaryota</taxon>
        <taxon>Fungi</taxon>
        <taxon>Fungi incertae sedis</taxon>
        <taxon>Mucoromycota</taxon>
        <taxon>Mucoromycotina</taxon>
        <taxon>Umbelopsidomycetes</taxon>
        <taxon>Umbelopsidales</taxon>
        <taxon>Umbelopsidaceae</taxon>
        <taxon>Umbelopsis</taxon>
    </lineage>
</organism>
<keyword evidence="1" id="KW-1133">Transmembrane helix</keyword>
<sequence length="96" mass="11203">MALATNSTGLLKFYMHLLHYYFNCYFILQARACVFWVDNIHFFFFGNSFFASFGFIYVVIATLDGNKINARIRYKSVTILGISHLLCLAIKKQWDV</sequence>
<name>A0AAD5E690_UMBRA</name>
<reference evidence="2" key="2">
    <citation type="journal article" date="2022" name="Proc. Natl. Acad. Sci. U.S.A.">
        <title>Diploid-dominant life cycles characterize the early evolution of Fungi.</title>
        <authorList>
            <person name="Amses K.R."/>
            <person name="Simmons D.R."/>
            <person name="Longcore J.E."/>
            <person name="Mondo S.J."/>
            <person name="Seto K."/>
            <person name="Jeronimo G.H."/>
            <person name="Bonds A.E."/>
            <person name="Quandt C.A."/>
            <person name="Davis W.J."/>
            <person name="Chang Y."/>
            <person name="Federici B.A."/>
            <person name="Kuo A."/>
            <person name="LaButti K."/>
            <person name="Pangilinan J."/>
            <person name="Andreopoulos W."/>
            <person name="Tritt A."/>
            <person name="Riley R."/>
            <person name="Hundley H."/>
            <person name="Johnson J."/>
            <person name="Lipzen A."/>
            <person name="Barry K."/>
            <person name="Lang B.F."/>
            <person name="Cuomo C.A."/>
            <person name="Buchler N.E."/>
            <person name="Grigoriev I.V."/>
            <person name="Spatafora J.W."/>
            <person name="Stajich J.E."/>
            <person name="James T.Y."/>
        </authorList>
    </citation>
    <scope>NUCLEOTIDE SEQUENCE</scope>
    <source>
        <strain evidence="2">AG</strain>
    </source>
</reference>
<protein>
    <submittedName>
        <fullName evidence="2">Uncharacterized protein</fullName>
    </submittedName>
</protein>
<keyword evidence="1" id="KW-0812">Transmembrane</keyword>
<keyword evidence="3" id="KW-1185">Reference proteome</keyword>
<keyword evidence="1" id="KW-0472">Membrane</keyword>